<keyword evidence="2" id="KW-0812">Transmembrane</keyword>
<sequence>MEVMDRFRTTTIWDDITTSESRDLEIHSSLSWVWTGVAFLLFVAFSCCNPLSRRKLFECFEKYFNRVRCSCRCRICRCHCDTCKRTVERCWSTVKSKFIQCKERICRTTETGNVETPSSVTTPPVTLSQLSVQIDEDSTNSRRNEGVSTMTLSPPPSYDSIISDPSLPPPSYDEVMR</sequence>
<proteinExistence type="predicted"/>
<evidence type="ECO:0000256" key="1">
    <source>
        <dbReference type="SAM" id="MobiDB-lite"/>
    </source>
</evidence>
<name>A0A8B8DQK9_CRAVI</name>
<dbReference type="AlphaFoldDB" id="A0A8B8DQK9"/>
<dbReference type="Proteomes" id="UP000694844">
    <property type="component" value="Chromosome 4"/>
</dbReference>
<evidence type="ECO:0000313" key="3">
    <source>
        <dbReference type="Proteomes" id="UP000694844"/>
    </source>
</evidence>
<dbReference type="RefSeq" id="XP_022329849.1">
    <property type="nucleotide sequence ID" value="XM_022474141.1"/>
</dbReference>
<evidence type="ECO:0000313" key="4">
    <source>
        <dbReference type="RefSeq" id="XP_022329849.1"/>
    </source>
</evidence>
<feature type="transmembrane region" description="Helical" evidence="2">
    <location>
        <begin position="32"/>
        <end position="52"/>
    </location>
</feature>
<keyword evidence="2" id="KW-0472">Membrane</keyword>
<accession>A0A8B8DQK9</accession>
<keyword evidence="3" id="KW-1185">Reference proteome</keyword>
<organism evidence="3 4">
    <name type="scientific">Crassostrea virginica</name>
    <name type="common">Eastern oyster</name>
    <dbReference type="NCBI Taxonomy" id="6565"/>
    <lineage>
        <taxon>Eukaryota</taxon>
        <taxon>Metazoa</taxon>
        <taxon>Spiralia</taxon>
        <taxon>Lophotrochozoa</taxon>
        <taxon>Mollusca</taxon>
        <taxon>Bivalvia</taxon>
        <taxon>Autobranchia</taxon>
        <taxon>Pteriomorphia</taxon>
        <taxon>Ostreida</taxon>
        <taxon>Ostreoidea</taxon>
        <taxon>Ostreidae</taxon>
        <taxon>Crassostrea</taxon>
    </lineage>
</organism>
<keyword evidence="2" id="KW-1133">Transmembrane helix</keyword>
<gene>
    <name evidence="4" type="primary">LOC111128513</name>
</gene>
<feature type="region of interest" description="Disordered" evidence="1">
    <location>
        <begin position="133"/>
        <end position="177"/>
    </location>
</feature>
<dbReference type="GeneID" id="111128513"/>
<evidence type="ECO:0000256" key="2">
    <source>
        <dbReference type="SAM" id="Phobius"/>
    </source>
</evidence>
<dbReference type="KEGG" id="cvn:111128513"/>
<reference evidence="4" key="1">
    <citation type="submission" date="2025-08" db="UniProtKB">
        <authorList>
            <consortium name="RefSeq"/>
        </authorList>
    </citation>
    <scope>IDENTIFICATION</scope>
    <source>
        <tissue evidence="4">Whole sample</tissue>
    </source>
</reference>
<protein>
    <submittedName>
        <fullName evidence="4">Uncharacterized protein LOC111128513</fullName>
    </submittedName>
</protein>